<dbReference type="EMBL" id="JAGTXB010000003">
    <property type="protein sequence ID" value="MBS0027098.1"/>
    <property type="molecule type" value="Genomic_DNA"/>
</dbReference>
<dbReference type="InterPro" id="IPR018060">
    <property type="entry name" value="HTH_AraC"/>
</dbReference>
<name>A0ABS5IVW1_9BACT</name>
<dbReference type="PANTHER" id="PTHR43280:SF2">
    <property type="entry name" value="HTH-TYPE TRANSCRIPTIONAL REGULATOR EXSA"/>
    <property type="match status" value="1"/>
</dbReference>
<dbReference type="SUPFAM" id="SSF46689">
    <property type="entry name" value="Homeodomain-like"/>
    <property type="match status" value="1"/>
</dbReference>
<evidence type="ECO:0000259" key="4">
    <source>
        <dbReference type="PROSITE" id="PS01124"/>
    </source>
</evidence>
<sequence length="334" mass="38864">MFTLSERTNGQVSFMPNNPHSLPQTYIPGSLAYQSINGFGDFYYQVVEQQQFTIWRSTYKPYADVSLRVVRNVKWLGFRLMLKKHIAHVYLGKPVGIMQGQMYFQYSPLTDVEIRLKADVTYEVVDMHVSTDLFSQLNLRSRVFDTFSEMIGHDKPVWISDTPVWSGYSVLEGVESLLKDPAKDGAAIEIVQQVVATLIKNGGHDKKITYEQAENLYHVREMIMSRYSEAMTLQKWAKATQMNTTDFKYKFRQVFGITPYRYLTYERVKAAKEIMLSNPELPLAEVARRCGFRTYNNLRRAFYPMEKTKLSVWRDMNLGMAFQILVEILLNELL</sequence>
<dbReference type="Proteomes" id="UP000676386">
    <property type="component" value="Unassembled WGS sequence"/>
</dbReference>
<dbReference type="Gene3D" id="1.10.10.60">
    <property type="entry name" value="Homeodomain-like"/>
    <property type="match status" value="1"/>
</dbReference>
<dbReference type="Pfam" id="PF12833">
    <property type="entry name" value="HTH_18"/>
    <property type="match status" value="1"/>
</dbReference>
<keyword evidence="3" id="KW-0804">Transcription</keyword>
<evidence type="ECO:0000313" key="6">
    <source>
        <dbReference type="Proteomes" id="UP000676386"/>
    </source>
</evidence>
<protein>
    <submittedName>
        <fullName evidence="5">Helix-turn-helix transcriptional regulator</fullName>
    </submittedName>
</protein>
<keyword evidence="2" id="KW-0238">DNA-binding</keyword>
<reference evidence="5 6" key="1">
    <citation type="submission" date="2021-04" db="EMBL/GenBank/DDBJ databases">
        <title>Chitinophaga sp. nov., isolated from the rhizosphere soil.</title>
        <authorList>
            <person name="He S."/>
        </authorList>
    </citation>
    <scope>NUCLEOTIDE SEQUENCE [LARGE SCALE GENOMIC DNA]</scope>
    <source>
        <strain evidence="5 6">2R12</strain>
    </source>
</reference>
<keyword evidence="6" id="KW-1185">Reference proteome</keyword>
<organism evidence="5 6">
    <name type="scientific">Chitinophaga hostae</name>
    <dbReference type="NCBI Taxonomy" id="2831022"/>
    <lineage>
        <taxon>Bacteria</taxon>
        <taxon>Pseudomonadati</taxon>
        <taxon>Bacteroidota</taxon>
        <taxon>Chitinophagia</taxon>
        <taxon>Chitinophagales</taxon>
        <taxon>Chitinophagaceae</taxon>
        <taxon>Chitinophaga</taxon>
    </lineage>
</organism>
<gene>
    <name evidence="5" type="ORF">KE626_07235</name>
</gene>
<evidence type="ECO:0000256" key="2">
    <source>
        <dbReference type="ARBA" id="ARBA00023125"/>
    </source>
</evidence>
<dbReference type="PANTHER" id="PTHR43280">
    <property type="entry name" value="ARAC-FAMILY TRANSCRIPTIONAL REGULATOR"/>
    <property type="match status" value="1"/>
</dbReference>
<dbReference type="InterPro" id="IPR009057">
    <property type="entry name" value="Homeodomain-like_sf"/>
</dbReference>
<proteinExistence type="predicted"/>
<keyword evidence="1" id="KW-0805">Transcription regulation</keyword>
<comment type="caution">
    <text evidence="5">The sequence shown here is derived from an EMBL/GenBank/DDBJ whole genome shotgun (WGS) entry which is preliminary data.</text>
</comment>
<dbReference type="SMART" id="SM00342">
    <property type="entry name" value="HTH_ARAC"/>
    <property type="match status" value="1"/>
</dbReference>
<dbReference type="RefSeq" id="WP_211972210.1">
    <property type="nucleotide sequence ID" value="NZ_JAGTXB010000003.1"/>
</dbReference>
<evidence type="ECO:0000313" key="5">
    <source>
        <dbReference type="EMBL" id="MBS0027098.1"/>
    </source>
</evidence>
<accession>A0ABS5IVW1</accession>
<evidence type="ECO:0000256" key="1">
    <source>
        <dbReference type="ARBA" id="ARBA00023015"/>
    </source>
</evidence>
<dbReference type="PROSITE" id="PS01124">
    <property type="entry name" value="HTH_ARAC_FAMILY_2"/>
    <property type="match status" value="1"/>
</dbReference>
<evidence type="ECO:0000256" key="3">
    <source>
        <dbReference type="ARBA" id="ARBA00023163"/>
    </source>
</evidence>
<feature type="domain" description="HTH araC/xylS-type" evidence="4">
    <location>
        <begin position="217"/>
        <end position="302"/>
    </location>
</feature>